<dbReference type="CDD" id="cd00159">
    <property type="entry name" value="RhoGAP"/>
    <property type="match status" value="1"/>
</dbReference>
<protein>
    <recommendedName>
        <fullName evidence="3">Rho-GAP domain-containing protein</fullName>
    </recommendedName>
</protein>
<dbReference type="InterPro" id="IPR008936">
    <property type="entry name" value="Rho_GTPase_activation_prot"/>
</dbReference>
<proteinExistence type="predicted"/>
<keyword evidence="5" id="KW-1185">Reference proteome</keyword>
<reference evidence="4 5" key="1">
    <citation type="submission" date="2014-09" db="EMBL/GenBank/DDBJ databases">
        <authorList>
            <person name="Ellenberger Sabrina"/>
        </authorList>
    </citation>
    <scope>NUCLEOTIDE SEQUENCE [LARGE SCALE GENOMIC DNA]</scope>
    <source>
        <strain evidence="4 5">CBS 412.66</strain>
    </source>
</reference>
<dbReference type="Gene3D" id="1.20.1270.60">
    <property type="entry name" value="Arfaptin homology (AH) domain/BAR domain"/>
    <property type="match status" value="2"/>
</dbReference>
<evidence type="ECO:0000256" key="1">
    <source>
        <dbReference type="ARBA" id="ARBA00022468"/>
    </source>
</evidence>
<evidence type="ECO:0000256" key="2">
    <source>
        <dbReference type="SAM" id="MobiDB-lite"/>
    </source>
</evidence>
<feature type="region of interest" description="Disordered" evidence="2">
    <location>
        <begin position="771"/>
        <end position="798"/>
    </location>
</feature>
<accession>A0A0B7NAS8</accession>
<sequence length="798" mass="91768">MLRTRLSAEEAYLVALNKVKKLASNDGPPPDSQLSFQNAVKFYESTISDVIKSRELFKDTIRLEIDVLVKQKEIEENSRKTYKAKLYDANNNYTMFRNRDITKLQKTYTHKCEDLKIAQNSWQQQQIQQQGQQQQQQELQQPIMQQPILQQPTAPQQQQQQQQIESNDFFKPGRNSIDSPNPSRSSGDYVRDIDIASIASHNNADQHNKKGMAGLISQMRTRAAGNTYLAPLDQNKQIAKFAKMKKDIADADNEYREGILVLENLRKKQTKTAEEVNRQLQSTIKRKTETVKTSLRNILRSELESLQAEMNISRSSYDTAACIDSSKDIQMFNKHYQNQRYCYPTPVRYENFYFEGKCKEVLFGGSLETYAIEHNRTVPLIVIKCIESIEKMGGLQKEGIYRVSGRQANIEHLKHQFELDEDRVSLDTYDVFTIATVLKMYIRELKRPLFDFNVQSRSSYNKNMPQINRFQLMETKLSNLSLAHRSTLLFIVRHLAKVNANSQINKMNIPNLAMIFTPVIFHDFNQTEEGLGEWSPDDLFEDLILHFELLFPKAEDMARRNNEPKLQQALEGKSPYSQFSQSNLLYLTLLNNTPNTSNSLLLTQPMNPPIISGNNRPSSPVDQQCNNQYPPQLTTIIGTAPSVSSYHQPQPQHPQQYLQQPRQDICMNRSISDNTIMQRSSSMVNVEESYINPPLPDLKDSNDHFVKGVATAPPRHESLRKLNYTRFQNDDGKVLEEQPRMSSISQHKQTKLHAPGQYQAGLNPEYFLSPVMHPDEQNIDSPIGYCAPSLSKTDVNQK</sequence>
<evidence type="ECO:0000313" key="4">
    <source>
        <dbReference type="EMBL" id="CEP14559.1"/>
    </source>
</evidence>
<feature type="compositionally biased region" description="Polar residues" evidence="2">
    <location>
        <begin position="176"/>
        <end position="186"/>
    </location>
</feature>
<gene>
    <name evidence="4" type="primary">PARPA_08744.1 scaffold 34017</name>
</gene>
<dbReference type="Gene3D" id="1.10.555.10">
    <property type="entry name" value="Rho GTPase activation protein"/>
    <property type="match status" value="1"/>
</dbReference>
<evidence type="ECO:0000259" key="3">
    <source>
        <dbReference type="PROSITE" id="PS50238"/>
    </source>
</evidence>
<dbReference type="AlphaFoldDB" id="A0A0B7NAS8"/>
<dbReference type="Pfam" id="PF00620">
    <property type="entry name" value="RhoGAP"/>
    <property type="match status" value="1"/>
</dbReference>
<dbReference type="SUPFAM" id="SSF103657">
    <property type="entry name" value="BAR/IMD domain-like"/>
    <property type="match status" value="1"/>
</dbReference>
<keyword evidence="1" id="KW-0343">GTPase activation</keyword>
<dbReference type="Proteomes" id="UP000054107">
    <property type="component" value="Unassembled WGS sequence"/>
</dbReference>
<dbReference type="GO" id="GO:0007165">
    <property type="term" value="P:signal transduction"/>
    <property type="evidence" value="ECO:0007669"/>
    <property type="project" value="InterPro"/>
</dbReference>
<dbReference type="InterPro" id="IPR050729">
    <property type="entry name" value="Rho-GAP"/>
</dbReference>
<dbReference type="EMBL" id="LN731373">
    <property type="protein sequence ID" value="CEP14559.1"/>
    <property type="molecule type" value="Genomic_DNA"/>
</dbReference>
<dbReference type="STRING" id="35722.A0A0B7NAS8"/>
<organism evidence="4 5">
    <name type="scientific">Parasitella parasitica</name>
    <dbReference type="NCBI Taxonomy" id="35722"/>
    <lineage>
        <taxon>Eukaryota</taxon>
        <taxon>Fungi</taxon>
        <taxon>Fungi incertae sedis</taxon>
        <taxon>Mucoromycota</taxon>
        <taxon>Mucoromycotina</taxon>
        <taxon>Mucoromycetes</taxon>
        <taxon>Mucorales</taxon>
        <taxon>Mucorineae</taxon>
        <taxon>Mucoraceae</taxon>
        <taxon>Parasitella</taxon>
    </lineage>
</organism>
<dbReference type="PANTHER" id="PTHR23176:SF134">
    <property type="entry name" value="RHO-TYPE GTPASE-ACTIVATING PROTEIN"/>
    <property type="match status" value="1"/>
</dbReference>
<dbReference type="GO" id="GO:0005737">
    <property type="term" value="C:cytoplasm"/>
    <property type="evidence" value="ECO:0007669"/>
    <property type="project" value="TreeGrafter"/>
</dbReference>
<dbReference type="InterPro" id="IPR000198">
    <property type="entry name" value="RhoGAP_dom"/>
</dbReference>
<dbReference type="PANTHER" id="PTHR23176">
    <property type="entry name" value="RHO/RAC/CDC GTPASE-ACTIVATING PROTEIN"/>
    <property type="match status" value="1"/>
</dbReference>
<dbReference type="SMART" id="SM00324">
    <property type="entry name" value="RhoGAP"/>
    <property type="match status" value="1"/>
</dbReference>
<dbReference type="InterPro" id="IPR027267">
    <property type="entry name" value="AH/BAR_dom_sf"/>
</dbReference>
<feature type="domain" description="Rho-GAP" evidence="3">
    <location>
        <begin position="365"/>
        <end position="551"/>
    </location>
</feature>
<dbReference type="PROSITE" id="PS50238">
    <property type="entry name" value="RHOGAP"/>
    <property type="match status" value="1"/>
</dbReference>
<dbReference type="GO" id="GO:0005096">
    <property type="term" value="F:GTPase activator activity"/>
    <property type="evidence" value="ECO:0007669"/>
    <property type="project" value="UniProtKB-KW"/>
</dbReference>
<feature type="region of interest" description="Disordered" evidence="2">
    <location>
        <begin position="169"/>
        <end position="188"/>
    </location>
</feature>
<dbReference type="SUPFAM" id="SSF48350">
    <property type="entry name" value="GTPase activation domain, GAP"/>
    <property type="match status" value="1"/>
</dbReference>
<name>A0A0B7NAS8_9FUNG</name>
<evidence type="ECO:0000313" key="5">
    <source>
        <dbReference type="Proteomes" id="UP000054107"/>
    </source>
</evidence>
<dbReference type="OrthoDB" id="79452at2759"/>